<organism evidence="1 2">
    <name type="scientific">Candidatus Xenohaliotis californiensis</name>
    <dbReference type="NCBI Taxonomy" id="84677"/>
    <lineage>
        <taxon>Bacteria</taxon>
        <taxon>Pseudomonadati</taxon>
        <taxon>Pseudomonadota</taxon>
        <taxon>Alphaproteobacteria</taxon>
        <taxon>Rickettsiales</taxon>
        <taxon>Anaplasmataceae</taxon>
        <taxon>Candidatus Xenohaliotis</taxon>
    </lineage>
</organism>
<reference evidence="1 2" key="1">
    <citation type="submission" date="2024-01" db="EMBL/GenBank/DDBJ databases">
        <authorList>
            <person name="Kunselman E."/>
        </authorList>
    </citation>
    <scope>NUCLEOTIDE SEQUENCE [LARGE SCALE GENOMIC DNA]</scope>
    <source>
        <strain evidence="1">2 abalone samples</strain>
    </source>
</reference>
<name>A0ABP0ESQ1_9RICK</name>
<evidence type="ECO:0000313" key="2">
    <source>
        <dbReference type="Proteomes" id="UP001314181"/>
    </source>
</evidence>
<evidence type="ECO:0000313" key="1">
    <source>
        <dbReference type="EMBL" id="CAK8162946.1"/>
    </source>
</evidence>
<dbReference type="EMBL" id="CAWVOK010000018">
    <property type="protein sequence ID" value="CAK8162946.1"/>
    <property type="molecule type" value="Genomic_DNA"/>
</dbReference>
<accession>A0ABP0ESQ1</accession>
<protein>
    <submittedName>
        <fullName evidence="1">Uncharacterized protein</fullName>
    </submittedName>
</protein>
<dbReference type="RefSeq" id="WP_338363951.1">
    <property type="nucleotide sequence ID" value="NZ_CAWVOK010000018.1"/>
</dbReference>
<comment type="caution">
    <text evidence="1">The sequence shown here is derived from an EMBL/GenBank/DDBJ whole genome shotgun (WGS) entry which is preliminary data.</text>
</comment>
<keyword evidence="2" id="KW-1185">Reference proteome</keyword>
<sequence length="267" mass="30542">MLSDKIHTIYFTDVKSYPVRDTKTLDYKPIPETRSISFVKDCYTKLEGYSRSQDHNSCPLFKKDNAGNYPLLKFKDSSMQKSWHVAHFITPHAGSYASYDPLFMTRFSFNKYEKSDGKIVYRSSMKLDFGSAELLQDKQYGIFVSASKVSEKKVLNMHKSCRCGFSAKLSYCSAYNDKTPKYMLHTPSSALHTVNSVNYNHPPQLTRSKYRKQDRGAVGSCCNIDYVNPNDIGSTYASQSDKTPRYMLHTSSSRLHTVNSVNYNHPL</sequence>
<dbReference type="Proteomes" id="UP001314181">
    <property type="component" value="Unassembled WGS sequence"/>
</dbReference>
<gene>
    <name evidence="1" type="ORF">CAXC1_260034</name>
</gene>
<proteinExistence type="predicted"/>